<dbReference type="Proteomes" id="UP000198677">
    <property type="component" value="Unassembled WGS sequence"/>
</dbReference>
<reference evidence="2" key="1">
    <citation type="submission" date="2016-10" db="EMBL/GenBank/DDBJ databases">
        <authorList>
            <person name="Varghese N."/>
            <person name="Submissions S."/>
        </authorList>
    </citation>
    <scope>NUCLEOTIDE SEQUENCE [LARGE SCALE GENOMIC DNA]</scope>
    <source>
        <strain evidence="2">DSM 44675</strain>
    </source>
</reference>
<dbReference type="AlphaFoldDB" id="A0A1H7W8W7"/>
<keyword evidence="2" id="KW-1185">Reference proteome</keyword>
<dbReference type="RefSeq" id="WP_092667914.1">
    <property type="nucleotide sequence ID" value="NZ_FOAW01000025.1"/>
</dbReference>
<gene>
    <name evidence="1" type="ORF">SAMN05444583_12543</name>
</gene>
<evidence type="ECO:0000313" key="2">
    <source>
        <dbReference type="Proteomes" id="UP000198677"/>
    </source>
</evidence>
<name>A0A1H7W8W7_9NOCA</name>
<protein>
    <recommendedName>
        <fullName evidence="3">Hydroxyneurosporene synthase (CrtC)</fullName>
    </recommendedName>
</protein>
<dbReference type="EMBL" id="FOAW01000025">
    <property type="protein sequence ID" value="SEM17943.1"/>
    <property type="molecule type" value="Genomic_DNA"/>
</dbReference>
<sequence length="368" mass="40757">MPAPLDEYPIHQTPLSMARVASSDKNFYDRSYFNAIDTEGELFLVSGFGVYPNLGVTDAFATVRKGERQWAVKFSDALEERSMDLAVGGYRIEVLEPLRRLRMVCEGDGEGGLGFDLTWEGSGPAVAEQPHLLMSKFRPTLDASRFAQTGTWTGVLSVDGDDVVVNPDRWIGTRDRSWGIRPVGDGDPAGRLADEPSEGFWWMYVPMRFDEFSIIVILQENPDGYRTLNDATRVWNDGRIEQLGWPRYDIKYQSGTRRPFAATLHLTASDGSPLTVEVTPRDGLALHVGAGYGGDPEWTHGQWRGRNWSSRSVYDLNDPAITARIPYGVNEYPASVTCNGIPGAGMFEHASMGRHDPTGFADWGSVAP</sequence>
<evidence type="ECO:0008006" key="3">
    <source>
        <dbReference type="Google" id="ProtNLM"/>
    </source>
</evidence>
<evidence type="ECO:0000313" key="1">
    <source>
        <dbReference type="EMBL" id="SEM17943.1"/>
    </source>
</evidence>
<dbReference type="OrthoDB" id="333076at2"/>
<accession>A0A1H7W8W7</accession>
<organism evidence="1 2">
    <name type="scientific">Rhodococcus maanshanensis</name>
    <dbReference type="NCBI Taxonomy" id="183556"/>
    <lineage>
        <taxon>Bacteria</taxon>
        <taxon>Bacillati</taxon>
        <taxon>Actinomycetota</taxon>
        <taxon>Actinomycetes</taxon>
        <taxon>Mycobacteriales</taxon>
        <taxon>Nocardiaceae</taxon>
        <taxon>Rhodococcus</taxon>
    </lineage>
</organism>
<proteinExistence type="predicted"/>